<dbReference type="AlphaFoldDB" id="A0AAE3NSB9"/>
<evidence type="ECO:0000313" key="1">
    <source>
        <dbReference type="EMBL" id="MDF0601536.1"/>
    </source>
</evidence>
<organism evidence="1 2">
    <name type="scientific">Psychromarinibacter sediminicola</name>
    <dbReference type="NCBI Taxonomy" id="3033385"/>
    <lineage>
        <taxon>Bacteria</taxon>
        <taxon>Pseudomonadati</taxon>
        <taxon>Pseudomonadota</taxon>
        <taxon>Alphaproteobacteria</taxon>
        <taxon>Rhodobacterales</taxon>
        <taxon>Paracoccaceae</taxon>
        <taxon>Psychromarinibacter</taxon>
    </lineage>
</organism>
<dbReference type="RefSeq" id="WP_275567675.1">
    <property type="nucleotide sequence ID" value="NZ_JARGYC010000029.1"/>
</dbReference>
<dbReference type="SUPFAM" id="SSF53448">
    <property type="entry name" value="Nucleotide-diphospho-sugar transferases"/>
    <property type="match status" value="1"/>
</dbReference>
<accession>A0AAE3NSB9</accession>
<protein>
    <recommendedName>
        <fullName evidence="3">Glycosyl transferase family 2</fullName>
    </recommendedName>
</protein>
<sequence>MPVLALTSVPSRFAALGPRLEALLGQRPQALCLTIPRSFERFPDWDGRLPALPAGVTLYRADDAGPATKFLTAFQMYPDRDVLLLDDDCTYGPGLLPAFRAARALHPEAAISASVFDSARLGLPSGYSIVQGFAGLMLRPDRLSPSVLTPDAPAQWVDDIWLSAHLALAGIEIVHYAEMRAHTQAHAAPDALQDARLHGMTRAELNRTVAADLRARFGIWQGDNACMQR</sequence>
<dbReference type="Proteomes" id="UP001220964">
    <property type="component" value="Unassembled WGS sequence"/>
</dbReference>
<evidence type="ECO:0000313" key="2">
    <source>
        <dbReference type="Proteomes" id="UP001220964"/>
    </source>
</evidence>
<comment type="caution">
    <text evidence="1">The sequence shown here is derived from an EMBL/GenBank/DDBJ whole genome shotgun (WGS) entry which is preliminary data.</text>
</comment>
<keyword evidence="2" id="KW-1185">Reference proteome</keyword>
<gene>
    <name evidence="1" type="ORF">P1J78_12395</name>
</gene>
<dbReference type="EMBL" id="JARGYC010000029">
    <property type="protein sequence ID" value="MDF0601536.1"/>
    <property type="molecule type" value="Genomic_DNA"/>
</dbReference>
<name>A0AAE3NSB9_9RHOB</name>
<reference evidence="1" key="1">
    <citation type="submission" date="2023-03" db="EMBL/GenBank/DDBJ databases">
        <title>Multiphase analysis and comparison of six strains from genera Psychromarinibacter, Lutimaribacter, and Maritimibacter, including a novel species: Psychromarinibacter sediminicola sp. nov.</title>
        <authorList>
            <person name="Wang Y.-H."/>
            <person name="Ye M.-Q."/>
            <person name="Du Z.-J."/>
        </authorList>
    </citation>
    <scope>NUCLEOTIDE SEQUENCE</scope>
    <source>
        <strain evidence="1">C21-152</strain>
    </source>
</reference>
<proteinExistence type="predicted"/>
<dbReference type="InterPro" id="IPR029044">
    <property type="entry name" value="Nucleotide-diphossugar_trans"/>
</dbReference>
<evidence type="ECO:0008006" key="3">
    <source>
        <dbReference type="Google" id="ProtNLM"/>
    </source>
</evidence>